<feature type="compositionally biased region" description="Basic residues" evidence="7">
    <location>
        <begin position="114"/>
        <end position="133"/>
    </location>
</feature>
<keyword evidence="9" id="KW-1185">Reference proteome</keyword>
<dbReference type="AlphaFoldDB" id="A0A5C5VH27"/>
<dbReference type="Proteomes" id="UP000316714">
    <property type="component" value="Unassembled WGS sequence"/>
</dbReference>
<dbReference type="HAMAP" id="MF_00532_B">
    <property type="entry name" value="Ribosomal_uS9_B"/>
    <property type="match status" value="1"/>
</dbReference>
<evidence type="ECO:0000313" key="8">
    <source>
        <dbReference type="EMBL" id="TWT37219.1"/>
    </source>
</evidence>
<dbReference type="InterPro" id="IPR020574">
    <property type="entry name" value="Ribosomal_uS9_CS"/>
</dbReference>
<keyword evidence="3 5" id="KW-0687">Ribonucleoprotein</keyword>
<dbReference type="Gene3D" id="3.30.230.10">
    <property type="match status" value="1"/>
</dbReference>
<dbReference type="GO" id="GO:0006412">
    <property type="term" value="P:translation"/>
    <property type="evidence" value="ECO:0007669"/>
    <property type="project" value="UniProtKB-UniRule"/>
</dbReference>
<dbReference type="PANTHER" id="PTHR21569">
    <property type="entry name" value="RIBOSOMAL PROTEIN S9"/>
    <property type="match status" value="1"/>
</dbReference>
<evidence type="ECO:0000256" key="7">
    <source>
        <dbReference type="SAM" id="MobiDB-lite"/>
    </source>
</evidence>
<keyword evidence="2 5" id="KW-0689">Ribosomal protein</keyword>
<evidence type="ECO:0000256" key="2">
    <source>
        <dbReference type="ARBA" id="ARBA00022980"/>
    </source>
</evidence>
<reference evidence="8 9" key="1">
    <citation type="submission" date="2019-02" db="EMBL/GenBank/DDBJ databases">
        <title>Deep-cultivation of Planctomycetes and their phenomic and genomic characterization uncovers novel biology.</title>
        <authorList>
            <person name="Wiegand S."/>
            <person name="Jogler M."/>
            <person name="Boedeker C."/>
            <person name="Pinto D."/>
            <person name="Vollmers J."/>
            <person name="Rivas-Marin E."/>
            <person name="Kohn T."/>
            <person name="Peeters S.H."/>
            <person name="Heuer A."/>
            <person name="Rast P."/>
            <person name="Oberbeckmann S."/>
            <person name="Bunk B."/>
            <person name="Jeske O."/>
            <person name="Meyerdierks A."/>
            <person name="Storesund J.E."/>
            <person name="Kallscheuer N."/>
            <person name="Luecker S."/>
            <person name="Lage O.M."/>
            <person name="Pohl T."/>
            <person name="Merkel B.J."/>
            <person name="Hornburger P."/>
            <person name="Mueller R.-W."/>
            <person name="Bruemmer F."/>
            <person name="Labrenz M."/>
            <person name="Spormann A.M."/>
            <person name="Op Den Camp H."/>
            <person name="Overmann J."/>
            <person name="Amann R."/>
            <person name="Jetten M.S.M."/>
            <person name="Mascher T."/>
            <person name="Medema M.H."/>
            <person name="Devos D.P."/>
            <person name="Kaster A.-K."/>
            <person name="Ovreas L."/>
            <person name="Rohde M."/>
            <person name="Galperin M.Y."/>
            <person name="Jogler C."/>
        </authorList>
    </citation>
    <scope>NUCLEOTIDE SEQUENCE [LARGE SCALE GENOMIC DNA]</scope>
    <source>
        <strain evidence="8 9">KOR34</strain>
    </source>
</reference>
<feature type="region of interest" description="Disordered" evidence="7">
    <location>
        <begin position="106"/>
        <end position="133"/>
    </location>
</feature>
<dbReference type="EMBL" id="SIHJ01000001">
    <property type="protein sequence ID" value="TWT37219.1"/>
    <property type="molecule type" value="Genomic_DNA"/>
</dbReference>
<proteinExistence type="inferred from homology"/>
<evidence type="ECO:0000256" key="5">
    <source>
        <dbReference type="HAMAP-Rule" id="MF_00532"/>
    </source>
</evidence>
<dbReference type="InterPro" id="IPR020568">
    <property type="entry name" value="Ribosomal_Su5_D2-typ_SF"/>
</dbReference>
<organism evidence="8 9">
    <name type="scientific">Posidoniimonas corsicana</name>
    <dbReference type="NCBI Taxonomy" id="1938618"/>
    <lineage>
        <taxon>Bacteria</taxon>
        <taxon>Pseudomonadati</taxon>
        <taxon>Planctomycetota</taxon>
        <taxon>Planctomycetia</taxon>
        <taxon>Pirellulales</taxon>
        <taxon>Lacipirellulaceae</taxon>
        <taxon>Posidoniimonas</taxon>
    </lineage>
</organism>
<dbReference type="FunFam" id="3.30.230.10:FF:000001">
    <property type="entry name" value="30S ribosomal protein S9"/>
    <property type="match status" value="1"/>
</dbReference>
<dbReference type="OrthoDB" id="9803965at2"/>
<dbReference type="GO" id="GO:0003723">
    <property type="term" value="F:RNA binding"/>
    <property type="evidence" value="ECO:0007669"/>
    <property type="project" value="TreeGrafter"/>
</dbReference>
<evidence type="ECO:0000256" key="3">
    <source>
        <dbReference type="ARBA" id="ARBA00023274"/>
    </source>
</evidence>
<dbReference type="SUPFAM" id="SSF54211">
    <property type="entry name" value="Ribosomal protein S5 domain 2-like"/>
    <property type="match status" value="1"/>
</dbReference>
<dbReference type="InterPro" id="IPR000754">
    <property type="entry name" value="Ribosomal_uS9"/>
</dbReference>
<dbReference type="PROSITE" id="PS00360">
    <property type="entry name" value="RIBOSOMAL_S9"/>
    <property type="match status" value="1"/>
</dbReference>
<dbReference type="GO" id="GO:0003735">
    <property type="term" value="F:structural constituent of ribosome"/>
    <property type="evidence" value="ECO:0007669"/>
    <property type="project" value="InterPro"/>
</dbReference>
<evidence type="ECO:0000256" key="6">
    <source>
        <dbReference type="RuleBase" id="RU003815"/>
    </source>
</evidence>
<evidence type="ECO:0000256" key="4">
    <source>
        <dbReference type="ARBA" id="ARBA00035259"/>
    </source>
</evidence>
<dbReference type="InterPro" id="IPR023035">
    <property type="entry name" value="Ribosomal_uS9_bac/plastid"/>
</dbReference>
<sequence>MSTATEKDALGTGRRKTSVARVRIRPGSGKITINKRELEEYFPIQQDRNAVVAPLTQCELKDSVDVIIRCHGGGNTGQAGACMQGIARALVKYDSDLHDKLREGEYLTRDSRMKERKKPGLHGARRGTQFSKR</sequence>
<dbReference type="NCBIfam" id="NF001099">
    <property type="entry name" value="PRK00132.1"/>
    <property type="match status" value="1"/>
</dbReference>
<accession>A0A5C5VH27</accession>
<gene>
    <name evidence="5 8" type="primary">rpsI</name>
    <name evidence="8" type="ORF">KOR34_21660</name>
</gene>
<name>A0A5C5VH27_9BACT</name>
<dbReference type="GO" id="GO:0022627">
    <property type="term" value="C:cytosolic small ribosomal subunit"/>
    <property type="evidence" value="ECO:0007669"/>
    <property type="project" value="TreeGrafter"/>
</dbReference>
<protein>
    <recommendedName>
        <fullName evidence="4 5">Small ribosomal subunit protein uS9</fullName>
    </recommendedName>
</protein>
<dbReference type="RefSeq" id="WP_146564566.1">
    <property type="nucleotide sequence ID" value="NZ_SIHJ01000001.1"/>
</dbReference>
<comment type="similarity">
    <text evidence="1 5 6">Belongs to the universal ribosomal protein uS9 family.</text>
</comment>
<dbReference type="Pfam" id="PF00380">
    <property type="entry name" value="Ribosomal_S9"/>
    <property type="match status" value="1"/>
</dbReference>
<comment type="caution">
    <text evidence="8">The sequence shown here is derived from an EMBL/GenBank/DDBJ whole genome shotgun (WGS) entry which is preliminary data.</text>
</comment>
<evidence type="ECO:0000313" key="9">
    <source>
        <dbReference type="Proteomes" id="UP000316714"/>
    </source>
</evidence>
<dbReference type="PANTHER" id="PTHR21569:SF1">
    <property type="entry name" value="SMALL RIBOSOMAL SUBUNIT PROTEIN US9M"/>
    <property type="match status" value="1"/>
</dbReference>
<dbReference type="InterPro" id="IPR014721">
    <property type="entry name" value="Ribsml_uS5_D2-typ_fold_subgr"/>
</dbReference>
<evidence type="ECO:0000256" key="1">
    <source>
        <dbReference type="ARBA" id="ARBA00005251"/>
    </source>
</evidence>